<feature type="compositionally biased region" description="Low complexity" evidence="1">
    <location>
        <begin position="49"/>
        <end position="62"/>
    </location>
</feature>
<sequence>MTGTAGRSRQPDGAAPVDSSVPPRGAVPVDGAVPPGEAAGSGTDGTGPDTATRADSATRAVTPAASGAVPGTGQATGAAPERATGPETGTDTRSQGAPGAGRKSAQGGRSTRDADVDLREDAHVDIREEAREDAHETGPGHNAPSRDEDDGAAPRAFPGPGSARTADDSADAAGDGTGPDGPSTDEEDDDGAAWGPEDDRTEETLRLLRDKRRAHRGQRRRDLAVSGYVALLFAVGYGSTLGYRFVRDLEHLAAQDGVTEALRRALPAVLLLLACGLALLAARDALWRGPVLVSRPDLSWLLSQPLRRERMLRPVFRWTLGLLTAAGALCAVGGAVLLRLTGLAGLGEALALCAPAGVCLPPLAAALALQVERSGRAADRVRALTPYVLLAVALLAGQAAWAAAGHRSTVLETAELWSGPWGWAALPVVHAVTGQAPGWPVAVALLAVAASAAVLHADKAAGTVPTRRLRARAATVATVTSVLWSAELRAARLAVTEALAGGTTGARRRLRVPRSRRLAVVWRDALALLRAPERLVAAALWLGAGAGTAALAVALDGGTRLIVLAAALALGWLGVARLAETARLETDDLRRSSWSPFRLPTLLLMHVLVPVAAGVLLALAAAVPFALQGGGRALLLMPLCVPPFAAAAVLAAARGPVRTELLSLGLVTPAGDASVFVFLGWYAAPFVSAVGPLTAALGLGGVLDAGAPVSSLVRPVVVAAGVTAVLLFAVVRRAKALVRPAG</sequence>
<evidence type="ECO:0000313" key="3">
    <source>
        <dbReference type="EMBL" id="TGG85507.1"/>
    </source>
</evidence>
<dbReference type="Proteomes" id="UP000298111">
    <property type="component" value="Unassembled WGS sequence"/>
</dbReference>
<feature type="transmembrane region" description="Helical" evidence="2">
    <location>
        <begin position="561"/>
        <end position="579"/>
    </location>
</feature>
<feature type="transmembrane region" description="Helical" evidence="2">
    <location>
        <begin position="265"/>
        <end position="282"/>
    </location>
</feature>
<feature type="transmembrane region" description="Helical" evidence="2">
    <location>
        <begin position="535"/>
        <end position="555"/>
    </location>
</feature>
<feature type="transmembrane region" description="Helical" evidence="2">
    <location>
        <begin position="223"/>
        <end position="245"/>
    </location>
</feature>
<proteinExistence type="predicted"/>
<dbReference type="EMBL" id="RCIY01000044">
    <property type="protein sequence ID" value="TGG85507.1"/>
    <property type="molecule type" value="Genomic_DNA"/>
</dbReference>
<feature type="transmembrane region" description="Helical" evidence="2">
    <location>
        <begin position="349"/>
        <end position="371"/>
    </location>
</feature>
<feature type="transmembrane region" description="Helical" evidence="2">
    <location>
        <begin position="712"/>
        <end position="731"/>
    </location>
</feature>
<keyword evidence="2" id="KW-0812">Transmembrane</keyword>
<comment type="caution">
    <text evidence="3">The sequence shown here is derived from an EMBL/GenBank/DDBJ whole genome shotgun (WGS) entry which is preliminary data.</text>
</comment>
<feature type="transmembrane region" description="Helical" evidence="2">
    <location>
        <begin position="599"/>
        <end position="627"/>
    </location>
</feature>
<dbReference type="AlphaFoldDB" id="A0A8H1LHX8"/>
<feature type="transmembrane region" description="Helical" evidence="2">
    <location>
        <begin position="633"/>
        <end position="652"/>
    </location>
</feature>
<evidence type="ECO:0000256" key="2">
    <source>
        <dbReference type="SAM" id="Phobius"/>
    </source>
</evidence>
<protein>
    <submittedName>
        <fullName evidence="3">Uncharacterized protein</fullName>
    </submittedName>
</protein>
<feature type="transmembrane region" description="Helical" evidence="2">
    <location>
        <begin position="438"/>
        <end position="457"/>
    </location>
</feature>
<keyword evidence="2" id="KW-1133">Transmembrane helix</keyword>
<feature type="transmembrane region" description="Helical" evidence="2">
    <location>
        <begin position="315"/>
        <end position="337"/>
    </location>
</feature>
<name>A0A8H1LHX8_9ACTN</name>
<gene>
    <name evidence="3" type="ORF">D8771_10030</name>
</gene>
<evidence type="ECO:0000256" key="1">
    <source>
        <dbReference type="SAM" id="MobiDB-lite"/>
    </source>
</evidence>
<evidence type="ECO:0000313" key="4">
    <source>
        <dbReference type="Proteomes" id="UP000298111"/>
    </source>
</evidence>
<feature type="region of interest" description="Disordered" evidence="1">
    <location>
        <begin position="1"/>
        <end position="203"/>
    </location>
</feature>
<feature type="compositionally biased region" description="Basic and acidic residues" evidence="1">
    <location>
        <begin position="110"/>
        <end position="138"/>
    </location>
</feature>
<organism evidence="3 4">
    <name type="scientific">Streptomyces albus</name>
    <dbReference type="NCBI Taxonomy" id="1888"/>
    <lineage>
        <taxon>Bacteria</taxon>
        <taxon>Bacillati</taxon>
        <taxon>Actinomycetota</taxon>
        <taxon>Actinomycetes</taxon>
        <taxon>Kitasatosporales</taxon>
        <taxon>Streptomycetaceae</taxon>
        <taxon>Streptomyces</taxon>
    </lineage>
</organism>
<keyword evidence="2" id="KW-0472">Membrane</keyword>
<feature type="transmembrane region" description="Helical" evidence="2">
    <location>
        <begin position="383"/>
        <end position="404"/>
    </location>
</feature>
<accession>A0A8H1LHX8</accession>
<reference evidence="3 4" key="1">
    <citation type="submission" date="2018-10" db="EMBL/GenBank/DDBJ databases">
        <title>Isolation of pseudouridimycin from Streptomyces albus DSM 40763.</title>
        <authorList>
            <person name="Rosenqvist P."/>
            <person name="Metsae-Ketelae M."/>
            <person name="Virta P."/>
        </authorList>
    </citation>
    <scope>NUCLEOTIDE SEQUENCE [LARGE SCALE GENOMIC DNA]</scope>
    <source>
        <strain evidence="3 4">DSM 40763</strain>
    </source>
</reference>